<evidence type="ECO:0000313" key="3">
    <source>
        <dbReference type="Proteomes" id="UP000197277"/>
    </source>
</evidence>
<keyword evidence="1" id="KW-0812">Transmembrane</keyword>
<evidence type="ECO:0000256" key="1">
    <source>
        <dbReference type="SAM" id="Phobius"/>
    </source>
</evidence>
<sequence length="66" mass="7275">MLLPTFLLSALLIGIFVYFGAHIENVQVQHRELLRDYTVGHGMITNYLAPTDSVRDAADTLLAGSD</sequence>
<dbReference type="Proteomes" id="UP000197277">
    <property type="component" value="Unassembled WGS sequence"/>
</dbReference>
<reference evidence="2 3" key="1">
    <citation type="submission" date="2017-06" db="EMBL/GenBank/DDBJ databases">
        <title>Hymenobacter amundsenii sp. nov. isolated from regoliths in Antarctica.</title>
        <authorList>
            <person name="Sedlacek I."/>
            <person name="Kralova S."/>
            <person name="Pantucek R."/>
            <person name="Svec P."/>
            <person name="Holochova P."/>
            <person name="Stankova E."/>
            <person name="Vrbovska V."/>
            <person name="Busse H.-J."/>
        </authorList>
    </citation>
    <scope>NUCLEOTIDE SEQUENCE [LARGE SCALE GENOMIC DNA]</scope>
    <source>
        <strain evidence="2 3">CCM 8682</strain>
    </source>
</reference>
<name>A0A246FL03_9BACT</name>
<keyword evidence="1" id="KW-0472">Membrane</keyword>
<dbReference type="RefSeq" id="WP_088465328.1">
    <property type="nucleotide sequence ID" value="NZ_NIRR01000029.1"/>
</dbReference>
<proteinExistence type="predicted"/>
<keyword evidence="3" id="KW-1185">Reference proteome</keyword>
<dbReference type="AlphaFoldDB" id="A0A246FL03"/>
<feature type="transmembrane region" description="Helical" evidence="1">
    <location>
        <begin position="6"/>
        <end position="23"/>
    </location>
</feature>
<gene>
    <name evidence="2" type="ORF">CDA63_15300</name>
</gene>
<comment type="caution">
    <text evidence="2">The sequence shown here is derived from an EMBL/GenBank/DDBJ whole genome shotgun (WGS) entry which is preliminary data.</text>
</comment>
<protein>
    <submittedName>
        <fullName evidence="2">Uncharacterized protein</fullName>
    </submittedName>
</protein>
<dbReference type="OrthoDB" id="9800627at2"/>
<organism evidence="2 3">
    <name type="scientific">Hymenobacter amundsenii</name>
    <dbReference type="NCBI Taxonomy" id="2006685"/>
    <lineage>
        <taxon>Bacteria</taxon>
        <taxon>Pseudomonadati</taxon>
        <taxon>Bacteroidota</taxon>
        <taxon>Cytophagia</taxon>
        <taxon>Cytophagales</taxon>
        <taxon>Hymenobacteraceae</taxon>
        <taxon>Hymenobacter</taxon>
    </lineage>
</organism>
<keyword evidence="1" id="KW-1133">Transmembrane helix</keyword>
<dbReference type="EMBL" id="NIRR01000029">
    <property type="protein sequence ID" value="OWP62265.1"/>
    <property type="molecule type" value="Genomic_DNA"/>
</dbReference>
<accession>A0A246FL03</accession>
<evidence type="ECO:0000313" key="2">
    <source>
        <dbReference type="EMBL" id="OWP62265.1"/>
    </source>
</evidence>